<dbReference type="GO" id="GO:0008194">
    <property type="term" value="F:UDP-glycosyltransferase activity"/>
    <property type="evidence" value="ECO:0007669"/>
    <property type="project" value="InterPro"/>
</dbReference>
<organism evidence="6">
    <name type="scientific">Drosophila melanogaster</name>
    <name type="common">Fruit fly</name>
    <dbReference type="NCBI Taxonomy" id="7227"/>
    <lineage>
        <taxon>Eukaryota</taxon>
        <taxon>Metazoa</taxon>
        <taxon>Ecdysozoa</taxon>
        <taxon>Arthropoda</taxon>
        <taxon>Hexapoda</taxon>
        <taxon>Insecta</taxon>
        <taxon>Pterygota</taxon>
        <taxon>Neoptera</taxon>
        <taxon>Endopterygota</taxon>
        <taxon>Diptera</taxon>
        <taxon>Brachycera</taxon>
        <taxon>Muscomorpha</taxon>
        <taxon>Ephydroidea</taxon>
        <taxon>Drosophilidae</taxon>
        <taxon>Drosophila</taxon>
        <taxon>Sophophora</taxon>
    </lineage>
</organism>
<dbReference type="VEuPathDB" id="VectorBase:FBgn0042179"/>
<comment type="similarity">
    <text evidence="1">Belongs to the UDP-glycosyltransferase family.</text>
</comment>
<evidence type="ECO:0000313" key="6">
    <source>
        <dbReference type="EMBL" id="AAL39191.1"/>
    </source>
</evidence>
<dbReference type="ExpressionAtlas" id="Q8T0U7">
    <property type="expression patterns" value="baseline and differential"/>
</dbReference>
<dbReference type="FlyBase" id="FBgn0042179">
    <property type="gene designation" value="Ugt305A1"/>
</dbReference>
<dbReference type="PANTHER" id="PTHR48043">
    <property type="entry name" value="EG:EG0003.4 PROTEIN-RELATED"/>
    <property type="match status" value="1"/>
</dbReference>
<dbReference type="EMBL" id="AY069046">
    <property type="protein sequence ID" value="AAL39191.1"/>
    <property type="molecule type" value="mRNA"/>
</dbReference>
<accession>Q8T0U7</accession>
<evidence type="ECO:0000256" key="5">
    <source>
        <dbReference type="SAM" id="Phobius"/>
    </source>
</evidence>
<protein>
    <submittedName>
        <fullName evidence="6">GH04745p</fullName>
    </submittedName>
</protein>
<dbReference type="AGR" id="FB:FBgn0042179"/>
<evidence type="ECO:0000256" key="2">
    <source>
        <dbReference type="ARBA" id="ARBA00022676"/>
    </source>
</evidence>
<name>Q8T0U7_DROME</name>
<keyword evidence="5" id="KW-0472">Membrane</keyword>
<gene>
    <name evidence="7" type="primary">Ugt305A1</name>
    <name evidence="6 7" type="ORF">CG18869</name>
</gene>
<evidence type="ECO:0000313" key="7">
    <source>
        <dbReference type="FlyBase" id="FBgn0042179"/>
    </source>
</evidence>
<dbReference type="InterPro" id="IPR050271">
    <property type="entry name" value="UDP-glycosyltransferase"/>
</dbReference>
<dbReference type="PANTHER" id="PTHR48043:SF114">
    <property type="entry name" value="IP04436P-RELATED"/>
    <property type="match status" value="1"/>
</dbReference>
<dbReference type="OrthoDB" id="5835829at2759"/>
<dbReference type="AlphaFoldDB" id="Q8T0U7"/>
<keyword evidence="5" id="KW-0812">Transmembrane</keyword>
<evidence type="ECO:0000256" key="3">
    <source>
        <dbReference type="ARBA" id="ARBA00022679"/>
    </source>
</evidence>
<keyword evidence="3" id="KW-0808">Transferase</keyword>
<dbReference type="InterPro" id="IPR002213">
    <property type="entry name" value="UDP_glucos_trans"/>
</dbReference>
<evidence type="ECO:0000256" key="1">
    <source>
        <dbReference type="ARBA" id="ARBA00009995"/>
    </source>
</evidence>
<proteinExistence type="evidence at transcript level"/>
<feature type="coiled-coil region" evidence="4">
    <location>
        <begin position="250"/>
        <end position="277"/>
    </location>
</feature>
<keyword evidence="4" id="KW-0175">Coiled coil</keyword>
<dbReference type="CAZy" id="GT1">
    <property type="family name" value="Glycosyltransferase Family 1"/>
</dbReference>
<dbReference type="HOGENOM" id="CLU_035277_0_0_1"/>
<keyword evidence="2" id="KW-0328">Glycosyltransferase</keyword>
<reference evidence="6" key="1">
    <citation type="submission" date="2001-12" db="EMBL/GenBank/DDBJ databases">
        <authorList>
            <person name="Stapleton M."/>
            <person name="Brokstein P."/>
            <person name="Hong L."/>
            <person name="Agbayani A."/>
            <person name="Carlson J."/>
            <person name="Champe M."/>
            <person name="Chavez C."/>
            <person name="Dorsett V."/>
            <person name="Farfan D."/>
            <person name="Frise E."/>
            <person name="George R."/>
            <person name="Gonzalez M."/>
            <person name="Guarin H."/>
            <person name="Li P."/>
            <person name="Liao G."/>
            <person name="Miranda A."/>
            <person name="Mungall C.J."/>
            <person name="Nunoo J."/>
            <person name="Pacleb J."/>
            <person name="Paragas V."/>
            <person name="Park S."/>
            <person name="Phouanenavong S."/>
            <person name="Wan K."/>
            <person name="Yu C."/>
            <person name="Lewis S.E."/>
            <person name="Rubin G.M."/>
            <person name="Celniker S."/>
        </authorList>
    </citation>
    <scope>NUCLEOTIDE SEQUENCE</scope>
    <source>
        <strain evidence="6">Berkeley</strain>
    </source>
</reference>
<feature type="transmembrane region" description="Helical" evidence="5">
    <location>
        <begin position="191"/>
        <end position="213"/>
    </location>
</feature>
<sequence length="285" mass="32481">MPYIEYMNDQGLKAMYTMIHGNPNVAFIWNVEQLEQLPAKKPNLLTLHVNQSLQQDILAMQYVKGFLNHGDSFSLQEAIHYGVPVVVLPLKLEEFNNAQRVMERNLGVMLQVKEFNQSSLSDALTRILDEERFISALHQAQLKFRTRPQSALELAVWHAEQLIAEPRLFKHFAQTETLAQNFFVANSLDVLTVPLIVLLAAVVSLANLVYVLYTGGSKRQQTLEKAVLKKRKKSKKSSPQTFTPVNVTLKLETSELLEDLNNEILEGEEELLKGEEKPLEEKKED</sequence>
<dbReference type="Bgee" id="FBgn0042179">
    <property type="expression patterns" value="Expressed in adult differentiating enterocyte in digestive tract and 41 other cell types or tissues"/>
</dbReference>
<keyword evidence="5" id="KW-1133">Transmembrane helix</keyword>
<dbReference type="SUPFAM" id="SSF53756">
    <property type="entry name" value="UDP-Glycosyltransferase/glycogen phosphorylase"/>
    <property type="match status" value="1"/>
</dbReference>
<evidence type="ECO:0000256" key="4">
    <source>
        <dbReference type="SAM" id="Coils"/>
    </source>
</evidence>
<dbReference type="Pfam" id="PF00201">
    <property type="entry name" value="UDPGT"/>
    <property type="match status" value="1"/>
</dbReference>
<dbReference type="Gene3D" id="3.40.50.2000">
    <property type="entry name" value="Glycogen Phosphorylase B"/>
    <property type="match status" value="1"/>
</dbReference>